<comment type="caution">
    <text evidence="4">The sequence shown here is derived from an EMBL/GenBank/DDBJ whole genome shotgun (WGS) entry which is preliminary data.</text>
</comment>
<protein>
    <submittedName>
        <fullName evidence="4">DNA binding HTH domain Psq-type</fullName>
    </submittedName>
</protein>
<dbReference type="Pfam" id="PF03221">
    <property type="entry name" value="HTH_Tnp_Tc5"/>
    <property type="match status" value="1"/>
</dbReference>
<evidence type="ECO:0000313" key="4">
    <source>
        <dbReference type="EMBL" id="KAJ5590508.1"/>
    </source>
</evidence>
<feature type="domain" description="HTH CENPB-type" evidence="3">
    <location>
        <begin position="60"/>
        <end position="132"/>
    </location>
</feature>
<reference evidence="4 5" key="1">
    <citation type="journal article" date="2023" name="IMA Fungus">
        <title>Comparative genomic study of the Penicillium genus elucidates a diverse pangenome and 15 lateral gene transfer events.</title>
        <authorList>
            <person name="Petersen C."/>
            <person name="Sorensen T."/>
            <person name="Nielsen M.R."/>
            <person name="Sondergaard T.E."/>
            <person name="Sorensen J.L."/>
            <person name="Fitzpatrick D.A."/>
            <person name="Frisvad J.C."/>
            <person name="Nielsen K.L."/>
        </authorList>
    </citation>
    <scope>NUCLEOTIDE SEQUENCE [LARGE SCALE GENOMIC DNA]</scope>
    <source>
        <strain evidence="4 5">IBT 29057</strain>
    </source>
</reference>
<accession>A0AAD6DQ34</accession>
<dbReference type="Proteomes" id="UP001216150">
    <property type="component" value="Unassembled WGS sequence"/>
</dbReference>
<sequence length="237" mass="26943">MPPIRTGSSPKSTNQDGKILLALNDIKNGRIKSIHAAAKLYEIPYTTLYTRSHGRVSRADIRPNGHKLTQFEEDSLAEWIISMDTRGAAPRPATVGEMANILLAARGSYPPSTVGKNWPSIFINCRPELRTRFSRRYDYQRALNEDPKSIRQWLATVQNVIDENGIQPEDIYNFDETGFAMDFIANQKIVIRAEYNSRRSLLQPEYREWITVIEAICADSYSLSLYIIFKGKVVQTG</sequence>
<keyword evidence="1" id="KW-0238">DNA-binding</keyword>
<evidence type="ECO:0000259" key="3">
    <source>
        <dbReference type="PROSITE" id="PS51253"/>
    </source>
</evidence>
<dbReference type="InterPro" id="IPR006600">
    <property type="entry name" value="HTH_CenpB_DNA-bd_dom"/>
</dbReference>
<dbReference type="GO" id="GO:0003677">
    <property type="term" value="F:DNA binding"/>
    <property type="evidence" value="ECO:0007669"/>
    <property type="project" value="UniProtKB-KW"/>
</dbReference>
<dbReference type="AlphaFoldDB" id="A0AAD6DQ34"/>
<dbReference type="Pfam" id="PF05225">
    <property type="entry name" value="HTH_psq"/>
    <property type="match status" value="1"/>
</dbReference>
<evidence type="ECO:0000313" key="5">
    <source>
        <dbReference type="Proteomes" id="UP001216150"/>
    </source>
</evidence>
<organism evidence="4 5">
    <name type="scientific">Penicillium hetheringtonii</name>
    <dbReference type="NCBI Taxonomy" id="911720"/>
    <lineage>
        <taxon>Eukaryota</taxon>
        <taxon>Fungi</taxon>
        <taxon>Dikarya</taxon>
        <taxon>Ascomycota</taxon>
        <taxon>Pezizomycotina</taxon>
        <taxon>Eurotiomycetes</taxon>
        <taxon>Eurotiomycetidae</taxon>
        <taxon>Eurotiales</taxon>
        <taxon>Aspergillaceae</taxon>
        <taxon>Penicillium</taxon>
    </lineage>
</organism>
<gene>
    <name evidence="4" type="ORF">N7450_004480</name>
</gene>
<name>A0AAD6DQ34_9EURO</name>
<proteinExistence type="predicted"/>
<evidence type="ECO:0000256" key="1">
    <source>
        <dbReference type="ARBA" id="ARBA00023125"/>
    </source>
</evidence>
<dbReference type="EMBL" id="JAQJAC010000003">
    <property type="protein sequence ID" value="KAJ5590508.1"/>
    <property type="molecule type" value="Genomic_DNA"/>
</dbReference>
<dbReference type="InterPro" id="IPR007889">
    <property type="entry name" value="HTH_Psq"/>
</dbReference>
<dbReference type="SUPFAM" id="SSF46689">
    <property type="entry name" value="Homeodomain-like"/>
    <property type="match status" value="1"/>
</dbReference>
<evidence type="ECO:0000256" key="2">
    <source>
        <dbReference type="ARBA" id="ARBA00023242"/>
    </source>
</evidence>
<dbReference type="InterPro" id="IPR009057">
    <property type="entry name" value="Homeodomain-like_sf"/>
</dbReference>
<keyword evidence="5" id="KW-1185">Reference proteome</keyword>
<keyword evidence="2" id="KW-0539">Nucleus</keyword>
<dbReference type="Gene3D" id="1.10.10.60">
    <property type="entry name" value="Homeodomain-like"/>
    <property type="match status" value="1"/>
</dbReference>
<dbReference type="PROSITE" id="PS51253">
    <property type="entry name" value="HTH_CENPB"/>
    <property type="match status" value="1"/>
</dbReference>